<dbReference type="RefSeq" id="XP_009770237.1">
    <property type="nucleotide sequence ID" value="XM_009771935.1"/>
</dbReference>
<dbReference type="SMART" id="SM00744">
    <property type="entry name" value="RINGv"/>
    <property type="match status" value="1"/>
</dbReference>
<name>A0A1U7VQR0_NICSY</name>
<keyword evidence="1" id="KW-0479">Metal-binding</keyword>
<evidence type="ECO:0000256" key="3">
    <source>
        <dbReference type="ARBA" id="ARBA00022833"/>
    </source>
</evidence>
<evidence type="ECO:0000313" key="8">
    <source>
        <dbReference type="RefSeq" id="XP_009770235.1"/>
    </source>
</evidence>
<keyword evidence="2" id="KW-0863">Zinc-finger</keyword>
<gene>
    <name evidence="8 9 10 11 12 13" type="primary">LOC104220967</name>
</gene>
<dbReference type="OrthoDB" id="1734943at2759"/>
<dbReference type="SUPFAM" id="SSF57850">
    <property type="entry name" value="RING/U-box"/>
    <property type="match status" value="1"/>
</dbReference>
<evidence type="ECO:0000256" key="2">
    <source>
        <dbReference type="ARBA" id="ARBA00022771"/>
    </source>
</evidence>
<feature type="compositionally biased region" description="Basic and acidic residues" evidence="4">
    <location>
        <begin position="22"/>
        <end position="42"/>
    </location>
</feature>
<feature type="compositionally biased region" description="Basic and acidic residues" evidence="4">
    <location>
        <begin position="1"/>
        <end position="14"/>
    </location>
</feature>
<dbReference type="AlphaFoldDB" id="A0A1U7VQR0"/>
<evidence type="ECO:0000313" key="9">
    <source>
        <dbReference type="RefSeq" id="XP_009770236.1"/>
    </source>
</evidence>
<evidence type="ECO:0000259" key="6">
    <source>
        <dbReference type="PROSITE" id="PS51292"/>
    </source>
</evidence>
<organism evidence="7 10">
    <name type="scientific">Nicotiana sylvestris</name>
    <name type="common">Wood tobacco</name>
    <name type="synonym">South American tobacco</name>
    <dbReference type="NCBI Taxonomy" id="4096"/>
    <lineage>
        <taxon>Eukaryota</taxon>
        <taxon>Viridiplantae</taxon>
        <taxon>Streptophyta</taxon>
        <taxon>Embryophyta</taxon>
        <taxon>Tracheophyta</taxon>
        <taxon>Spermatophyta</taxon>
        <taxon>Magnoliopsida</taxon>
        <taxon>eudicotyledons</taxon>
        <taxon>Gunneridae</taxon>
        <taxon>Pentapetalae</taxon>
        <taxon>asterids</taxon>
        <taxon>lamiids</taxon>
        <taxon>Solanales</taxon>
        <taxon>Solanaceae</taxon>
        <taxon>Nicotianoideae</taxon>
        <taxon>Nicotianeae</taxon>
        <taxon>Nicotiana</taxon>
    </lineage>
</organism>
<proteinExistence type="predicted"/>
<protein>
    <submittedName>
        <fullName evidence="8 9">E3 ubiquitin-protein ligase MARCH8-like isoform X1</fullName>
    </submittedName>
    <submittedName>
        <fullName evidence="13">E3 ubiquitin-protein ligase MARCH8-like isoform X2</fullName>
    </submittedName>
</protein>
<dbReference type="PROSITE" id="PS51292">
    <property type="entry name" value="ZF_RING_CH"/>
    <property type="match status" value="1"/>
</dbReference>
<evidence type="ECO:0000256" key="4">
    <source>
        <dbReference type="SAM" id="MobiDB-lite"/>
    </source>
</evidence>
<reference evidence="8 9" key="2">
    <citation type="submission" date="2025-04" db="UniProtKB">
        <authorList>
            <consortium name="RefSeq"/>
        </authorList>
    </citation>
    <scope>IDENTIFICATION</scope>
    <source>
        <tissue evidence="8 9">Leaf</tissue>
    </source>
</reference>
<dbReference type="PANTHER" id="PTHR46214:SF8">
    <property type="entry name" value="RING_FYVE_PHD ZINC FINGER SUPERFAMILY PROTEIN"/>
    <property type="match status" value="1"/>
</dbReference>
<dbReference type="GeneID" id="104220967"/>
<dbReference type="RefSeq" id="XP_070012618.1">
    <property type="nucleotide sequence ID" value="XM_070156517.1"/>
</dbReference>
<evidence type="ECO:0000256" key="1">
    <source>
        <dbReference type="ARBA" id="ARBA00022723"/>
    </source>
</evidence>
<sequence>MDKEMDVRNHKVDVPETAITIRLDENAETDEKSRIRDEEGHSGGKGNGVEGNEGKVKDLKEGESFSTVIDVKCDAEKLGEDLEEDSQRVCRICHLSTYESGKNTQNLVDLIELGCGCKGELGFVHSHCAEAWFKLKGNRVCEICGEVAQNVTGVSDNRFIEEWNDVRSTASGTGSTETSRGCWRGQPFCNFLMACLVISFVLPWFFRVNMF</sequence>
<dbReference type="PANTHER" id="PTHR46214">
    <property type="entry name" value="ZINC FINGER, RING-CH-TYPE"/>
    <property type="match status" value="1"/>
</dbReference>
<dbReference type="Proteomes" id="UP000189701">
    <property type="component" value="Unplaced"/>
</dbReference>
<dbReference type="RefSeq" id="XP_009770240.1">
    <property type="nucleotide sequence ID" value="XM_009771938.1"/>
</dbReference>
<keyword evidence="5" id="KW-0812">Transmembrane</keyword>
<feature type="domain" description="RING-CH-type" evidence="6">
    <location>
        <begin position="82"/>
        <end position="151"/>
    </location>
</feature>
<dbReference type="RefSeq" id="XP_009770235.1">
    <property type="nucleotide sequence ID" value="XM_009771933.1"/>
</dbReference>
<dbReference type="GO" id="GO:0008270">
    <property type="term" value="F:zinc ion binding"/>
    <property type="evidence" value="ECO:0007669"/>
    <property type="project" value="UniProtKB-KW"/>
</dbReference>
<keyword evidence="5" id="KW-0472">Membrane</keyword>
<keyword evidence="3" id="KW-0862">Zinc</keyword>
<dbReference type="Gene3D" id="3.30.40.10">
    <property type="entry name" value="Zinc/RING finger domain, C3HC4 (zinc finger)"/>
    <property type="match status" value="1"/>
</dbReference>
<evidence type="ECO:0000256" key="5">
    <source>
        <dbReference type="SAM" id="Phobius"/>
    </source>
</evidence>
<dbReference type="InterPro" id="IPR013083">
    <property type="entry name" value="Znf_RING/FYVE/PHD"/>
</dbReference>
<feature type="region of interest" description="Disordered" evidence="4">
    <location>
        <begin position="1"/>
        <end position="57"/>
    </location>
</feature>
<feature type="transmembrane region" description="Helical" evidence="5">
    <location>
        <begin position="188"/>
        <end position="206"/>
    </location>
</feature>
<keyword evidence="7" id="KW-1185">Reference proteome</keyword>
<dbReference type="InterPro" id="IPR011016">
    <property type="entry name" value="Znf_RING-CH"/>
</dbReference>
<dbReference type="RefSeq" id="XP_009770241.1">
    <property type="nucleotide sequence ID" value="XM_009771939.1"/>
</dbReference>
<accession>A0A1U7VQR0</accession>
<reference evidence="7" key="1">
    <citation type="journal article" date="2013" name="Genome Biol.">
        <title>Reference genomes and transcriptomes of Nicotiana sylvestris and Nicotiana tomentosiformis.</title>
        <authorList>
            <person name="Sierro N."/>
            <person name="Battey J.N."/>
            <person name="Ouadi S."/>
            <person name="Bovet L."/>
            <person name="Goepfert S."/>
            <person name="Bakaher N."/>
            <person name="Peitsch M.C."/>
            <person name="Ivanov N.V."/>
        </authorList>
    </citation>
    <scope>NUCLEOTIDE SEQUENCE [LARGE SCALE GENOMIC DNA]</scope>
</reference>
<dbReference type="KEGG" id="nsy:104220967"/>
<keyword evidence="5" id="KW-1133">Transmembrane helix</keyword>
<evidence type="ECO:0000313" key="7">
    <source>
        <dbReference type="Proteomes" id="UP000189701"/>
    </source>
</evidence>
<evidence type="ECO:0000313" key="11">
    <source>
        <dbReference type="RefSeq" id="XP_009770239.1"/>
    </source>
</evidence>
<evidence type="ECO:0000313" key="12">
    <source>
        <dbReference type="RefSeq" id="XP_009770240.1"/>
    </source>
</evidence>
<dbReference type="RefSeq" id="XP_070012617.1">
    <property type="nucleotide sequence ID" value="XM_070156516.1"/>
</dbReference>
<dbReference type="RefSeq" id="XP_009770239.1">
    <property type="nucleotide sequence ID" value="XM_009771937.1"/>
</dbReference>
<dbReference type="RefSeq" id="XP_009770236.1">
    <property type="nucleotide sequence ID" value="XM_009771934.1"/>
</dbReference>
<evidence type="ECO:0000313" key="13">
    <source>
        <dbReference type="RefSeq" id="XP_009770241.1"/>
    </source>
</evidence>
<dbReference type="eggNOG" id="KOG1609">
    <property type="taxonomic scope" value="Eukaryota"/>
</dbReference>
<evidence type="ECO:0000313" key="10">
    <source>
        <dbReference type="RefSeq" id="XP_009770237.1"/>
    </source>
</evidence>
<dbReference type="Pfam" id="PF12906">
    <property type="entry name" value="RINGv"/>
    <property type="match status" value="1"/>
</dbReference>